<dbReference type="SUPFAM" id="SSF56112">
    <property type="entry name" value="Protein kinase-like (PK-like)"/>
    <property type="match status" value="1"/>
</dbReference>
<dbReference type="InterPro" id="IPR011009">
    <property type="entry name" value="Kinase-like_dom_sf"/>
</dbReference>
<evidence type="ECO:0000313" key="9">
    <source>
        <dbReference type="EMBL" id="MBU3060609.1"/>
    </source>
</evidence>
<comment type="caution">
    <text evidence="9">The sequence shown here is derived from an EMBL/GenBank/DDBJ whole genome shotgun (WGS) entry which is preliminary data.</text>
</comment>
<feature type="binding site" evidence="5">
    <location>
        <position position="225"/>
    </location>
    <ligand>
        <name>ATP</name>
        <dbReference type="ChEBI" id="CHEBI:30616"/>
    </ligand>
</feature>
<feature type="domain" description="Protein kinase" evidence="8">
    <location>
        <begin position="196"/>
        <end position="511"/>
    </location>
</feature>
<evidence type="ECO:0000259" key="8">
    <source>
        <dbReference type="PROSITE" id="PS50011"/>
    </source>
</evidence>
<evidence type="ECO:0000313" key="10">
    <source>
        <dbReference type="Proteomes" id="UP000733379"/>
    </source>
</evidence>
<reference evidence="9 10" key="1">
    <citation type="submission" date="2021-06" db="EMBL/GenBank/DDBJ databases">
        <title>Actinomycetes sequencing.</title>
        <authorList>
            <person name="Shan Q."/>
        </authorList>
    </citation>
    <scope>NUCLEOTIDE SEQUENCE [LARGE SCALE GENOMIC DNA]</scope>
    <source>
        <strain evidence="9 10">NEAU-G5</strain>
    </source>
</reference>
<keyword evidence="3 9" id="KW-0418">Kinase</keyword>
<dbReference type="InterPro" id="IPR017441">
    <property type="entry name" value="Protein_kinase_ATP_BS"/>
</dbReference>
<keyword evidence="7" id="KW-0472">Membrane</keyword>
<sequence>MSKSLDPGDRFGQSADGTEFGAAAEFAAAWEMAAHPPEIADYLPDAQTLRLGALIDLIRVDLRHRWLRHPAGRRATDQNVSATSPKRLYDYCSEFPELTPESLPADLVYEEFVIRRHSGERVDPRDCLREYPGHATELRGLLNADHEDQSTRRPGLAAVESPGTLSEATRTTADLTAPYTPDSLERIEIGQHIDDFDLLTELGSGAFARVFLARQRSMRRLVAVKISADRGSEPQTLAQLDHDYIVRVYDQRLLHDASAERGSRALRLLYMQFLPGGTLLNVLRWVRVTPPAERSGQLLLDAVDAAMEEKGEIRLTDSSVRDEISALSWPETVAWLGRRLAEALGYANANGVLHRDVKPANILLTAEAVPKFADFNISYNRDQEDSSPTSYFGGSLSYMSPEQLAACHPEYGRSAADLDTRSDIYSLAVVLWELLTGEKPFDDPPAAETGRSEGQMLQAMLDAREQGVGADALRRLPPDCPAALRRVLLMCLESEPERRWSDGAVLAKQFELCLDPIARDLVDPPEHSWRRRLRPWRIVIVALAIIVPNVLASLYNIYYNEMQVINLLPDRPRHQFAVITTLVNATLFPLGTVILVYLCRRVITVLRGLETGRAYDADTLRRARRDLLRVGEWAVFMAFSLWILSGTAFVVGLWLTAGGIPAWSVMHLIASHVLCGAIAMAYPFFLITFYGVRCIYPMFLHRGHVSEEDVVWLRRLNRHASLSVAITAAVPLLTIATVTFIPISEISSVIVPVRFLSLGCIIGFAGVYAMFRSLEDDLKALVRVTDPRMR</sequence>
<evidence type="ECO:0000256" key="2">
    <source>
        <dbReference type="ARBA" id="ARBA00022741"/>
    </source>
</evidence>
<dbReference type="PANTHER" id="PTHR43289">
    <property type="entry name" value="MITOGEN-ACTIVATED PROTEIN KINASE KINASE KINASE 20-RELATED"/>
    <property type="match status" value="1"/>
</dbReference>
<keyword evidence="2 5" id="KW-0547">Nucleotide-binding</keyword>
<dbReference type="InterPro" id="IPR008271">
    <property type="entry name" value="Ser/Thr_kinase_AS"/>
</dbReference>
<organism evidence="9 10">
    <name type="scientific">Nocardia albiluteola</name>
    <dbReference type="NCBI Taxonomy" id="2842303"/>
    <lineage>
        <taxon>Bacteria</taxon>
        <taxon>Bacillati</taxon>
        <taxon>Actinomycetota</taxon>
        <taxon>Actinomycetes</taxon>
        <taxon>Mycobacteriales</taxon>
        <taxon>Nocardiaceae</taxon>
        <taxon>Nocardia</taxon>
    </lineage>
</organism>
<dbReference type="GO" id="GO:0004674">
    <property type="term" value="F:protein serine/threonine kinase activity"/>
    <property type="evidence" value="ECO:0007669"/>
    <property type="project" value="UniProtKB-KW"/>
</dbReference>
<keyword evidence="7" id="KW-1133">Transmembrane helix</keyword>
<dbReference type="SMART" id="SM00220">
    <property type="entry name" value="S_TKc"/>
    <property type="match status" value="1"/>
</dbReference>
<keyword evidence="7" id="KW-0812">Transmembrane</keyword>
<feature type="transmembrane region" description="Helical" evidence="7">
    <location>
        <begin position="749"/>
        <end position="771"/>
    </location>
</feature>
<gene>
    <name evidence="9" type="ORF">KO481_03625</name>
</gene>
<dbReference type="InterPro" id="IPR000719">
    <property type="entry name" value="Prot_kinase_dom"/>
</dbReference>
<feature type="transmembrane region" description="Helical" evidence="7">
    <location>
        <begin position="722"/>
        <end position="743"/>
    </location>
</feature>
<evidence type="ECO:0000256" key="7">
    <source>
        <dbReference type="SAM" id="Phobius"/>
    </source>
</evidence>
<dbReference type="PROSITE" id="PS50011">
    <property type="entry name" value="PROTEIN_KINASE_DOM"/>
    <property type="match status" value="1"/>
</dbReference>
<dbReference type="Gene3D" id="1.10.510.10">
    <property type="entry name" value="Transferase(Phosphotransferase) domain 1"/>
    <property type="match status" value="2"/>
</dbReference>
<feature type="transmembrane region" description="Helical" evidence="7">
    <location>
        <begin position="538"/>
        <end position="558"/>
    </location>
</feature>
<dbReference type="Proteomes" id="UP000733379">
    <property type="component" value="Unassembled WGS sequence"/>
</dbReference>
<dbReference type="PROSITE" id="PS00108">
    <property type="entry name" value="PROTEIN_KINASE_ST"/>
    <property type="match status" value="1"/>
</dbReference>
<evidence type="ECO:0000256" key="3">
    <source>
        <dbReference type="ARBA" id="ARBA00022777"/>
    </source>
</evidence>
<name>A0ABS6ARF7_9NOCA</name>
<dbReference type="PANTHER" id="PTHR43289:SF34">
    <property type="entry name" value="SERINE_THREONINE-PROTEIN KINASE YBDM-RELATED"/>
    <property type="match status" value="1"/>
</dbReference>
<evidence type="ECO:0000256" key="6">
    <source>
        <dbReference type="SAM" id="MobiDB-lite"/>
    </source>
</evidence>
<protein>
    <submittedName>
        <fullName evidence="9">Serine/threonine protein kinase</fullName>
    </submittedName>
</protein>
<proteinExistence type="predicted"/>
<dbReference type="EMBL" id="JAHKNI010000001">
    <property type="protein sequence ID" value="MBU3060609.1"/>
    <property type="molecule type" value="Genomic_DNA"/>
</dbReference>
<accession>A0ABS6ARF7</accession>
<dbReference type="RefSeq" id="WP_215915446.1">
    <property type="nucleotide sequence ID" value="NZ_JAHKNI010000001.1"/>
</dbReference>
<feature type="transmembrane region" description="Helical" evidence="7">
    <location>
        <begin position="630"/>
        <end position="657"/>
    </location>
</feature>
<dbReference type="Pfam" id="PF00069">
    <property type="entry name" value="Pkinase"/>
    <property type="match status" value="1"/>
</dbReference>
<keyword evidence="9" id="KW-0723">Serine/threonine-protein kinase</keyword>
<dbReference type="PROSITE" id="PS00107">
    <property type="entry name" value="PROTEIN_KINASE_ATP"/>
    <property type="match status" value="1"/>
</dbReference>
<keyword evidence="10" id="KW-1185">Reference proteome</keyword>
<feature type="transmembrane region" description="Helical" evidence="7">
    <location>
        <begin position="669"/>
        <end position="692"/>
    </location>
</feature>
<feature type="transmembrane region" description="Helical" evidence="7">
    <location>
        <begin position="578"/>
        <end position="599"/>
    </location>
</feature>
<dbReference type="CDD" id="cd14014">
    <property type="entry name" value="STKc_PknB_like"/>
    <property type="match status" value="1"/>
</dbReference>
<evidence type="ECO:0000256" key="1">
    <source>
        <dbReference type="ARBA" id="ARBA00022679"/>
    </source>
</evidence>
<feature type="region of interest" description="Disordered" evidence="6">
    <location>
        <begin position="145"/>
        <end position="170"/>
    </location>
</feature>
<evidence type="ECO:0000256" key="4">
    <source>
        <dbReference type="ARBA" id="ARBA00022840"/>
    </source>
</evidence>
<keyword evidence="1" id="KW-0808">Transferase</keyword>
<keyword evidence="4 5" id="KW-0067">ATP-binding</keyword>
<evidence type="ECO:0000256" key="5">
    <source>
        <dbReference type="PROSITE-ProRule" id="PRU10141"/>
    </source>
</evidence>